<organism evidence="2 3">
    <name type="scientific">Alsobacter metallidurans</name>
    <dbReference type="NCBI Taxonomy" id="340221"/>
    <lineage>
        <taxon>Bacteria</taxon>
        <taxon>Pseudomonadati</taxon>
        <taxon>Pseudomonadota</taxon>
        <taxon>Alphaproteobacteria</taxon>
        <taxon>Hyphomicrobiales</taxon>
        <taxon>Alsobacteraceae</taxon>
        <taxon>Alsobacter</taxon>
    </lineage>
</organism>
<dbReference type="AlphaFoldDB" id="A0A917ID39"/>
<evidence type="ECO:0000313" key="2">
    <source>
        <dbReference type="EMBL" id="GGH33966.1"/>
    </source>
</evidence>
<accession>A0A917ID39</accession>
<reference evidence="2" key="2">
    <citation type="submission" date="2020-09" db="EMBL/GenBank/DDBJ databases">
        <authorList>
            <person name="Sun Q."/>
            <person name="Zhou Y."/>
        </authorList>
    </citation>
    <scope>NUCLEOTIDE SEQUENCE</scope>
    <source>
        <strain evidence="2">CGMCC 1.12214</strain>
    </source>
</reference>
<dbReference type="EMBL" id="BMES01000003">
    <property type="protein sequence ID" value="GGH33966.1"/>
    <property type="molecule type" value="Genomic_DNA"/>
</dbReference>
<gene>
    <name evidence="2" type="ORF">GCM10007036_47020</name>
</gene>
<name>A0A917ID39_9HYPH</name>
<feature type="region of interest" description="Disordered" evidence="1">
    <location>
        <begin position="79"/>
        <end position="111"/>
    </location>
</feature>
<comment type="caution">
    <text evidence="2">The sequence shown here is derived from an EMBL/GenBank/DDBJ whole genome shotgun (WGS) entry which is preliminary data.</text>
</comment>
<keyword evidence="3" id="KW-1185">Reference proteome</keyword>
<proteinExistence type="predicted"/>
<feature type="compositionally biased region" description="Basic and acidic residues" evidence="1">
    <location>
        <begin position="95"/>
        <end position="104"/>
    </location>
</feature>
<reference evidence="2" key="1">
    <citation type="journal article" date="2014" name="Int. J. Syst. Evol. Microbiol.">
        <title>Complete genome sequence of Corynebacterium casei LMG S-19264T (=DSM 44701T), isolated from a smear-ripened cheese.</title>
        <authorList>
            <consortium name="US DOE Joint Genome Institute (JGI-PGF)"/>
            <person name="Walter F."/>
            <person name="Albersmeier A."/>
            <person name="Kalinowski J."/>
            <person name="Ruckert C."/>
        </authorList>
    </citation>
    <scope>NUCLEOTIDE SEQUENCE</scope>
    <source>
        <strain evidence="2">CGMCC 1.12214</strain>
    </source>
</reference>
<evidence type="ECO:0000313" key="3">
    <source>
        <dbReference type="Proteomes" id="UP000603912"/>
    </source>
</evidence>
<protein>
    <submittedName>
        <fullName evidence="2">Uncharacterized protein</fullName>
    </submittedName>
</protein>
<dbReference type="Proteomes" id="UP000603912">
    <property type="component" value="Unassembled WGS sequence"/>
</dbReference>
<sequence>MLFADDDPDDGRAEFEQRLGELNTCDGAWRGCGRGACRRPRRCRRALACRAPRRRVTADSMAAFMDSLRTGILLAQERHAREASENASALPAPSPERRRPETSRSPRCRTV</sequence>
<evidence type="ECO:0000256" key="1">
    <source>
        <dbReference type="SAM" id="MobiDB-lite"/>
    </source>
</evidence>